<protein>
    <submittedName>
        <fullName evidence="1">Uncharacterized protein</fullName>
    </submittedName>
</protein>
<dbReference type="Proteomes" id="UP000198519">
    <property type="component" value="Unassembled WGS sequence"/>
</dbReference>
<dbReference type="EMBL" id="FOUE01000001">
    <property type="protein sequence ID" value="SFL91144.1"/>
    <property type="molecule type" value="Genomic_DNA"/>
</dbReference>
<reference evidence="2" key="1">
    <citation type="submission" date="2016-10" db="EMBL/GenBank/DDBJ databases">
        <authorList>
            <person name="Varghese N."/>
            <person name="Submissions S."/>
        </authorList>
    </citation>
    <scope>NUCLEOTIDE SEQUENCE [LARGE SCALE GENOMIC DNA]</scope>
    <source>
        <strain evidence="2">CGMCC 1.7061</strain>
    </source>
</reference>
<evidence type="ECO:0000313" key="1">
    <source>
        <dbReference type="EMBL" id="SFL91144.1"/>
    </source>
</evidence>
<dbReference type="AlphaFoldDB" id="A0A1I4LJD2"/>
<sequence>MDEERRTLLERKRKQLKAATEARARAALIADVIAELDARGIKYQLEFVDTSWEWVRDHFPVTSWGGIDWTLATRKIQFNWESEEQRPQLLKEIIKIAGLDDEPVVVIWSNADRPAVLMPLADVESVASSLFDQDFDTWIISKTSRWCIESHHNGTFGIVLD</sequence>
<dbReference type="RefSeq" id="WP_092020317.1">
    <property type="nucleotide sequence ID" value="NZ_FOUE01000001.1"/>
</dbReference>
<organism evidence="1 2">
    <name type="scientific">Marinobacter zhejiangensis</name>
    <dbReference type="NCBI Taxonomy" id="488535"/>
    <lineage>
        <taxon>Bacteria</taxon>
        <taxon>Pseudomonadati</taxon>
        <taxon>Pseudomonadota</taxon>
        <taxon>Gammaproteobacteria</taxon>
        <taxon>Pseudomonadales</taxon>
        <taxon>Marinobacteraceae</taxon>
        <taxon>Marinobacter</taxon>
    </lineage>
</organism>
<dbReference type="Pfam" id="PF24172">
    <property type="entry name" value="CdiI_ImmP"/>
    <property type="match status" value="1"/>
</dbReference>
<evidence type="ECO:0000313" key="2">
    <source>
        <dbReference type="Proteomes" id="UP000198519"/>
    </source>
</evidence>
<dbReference type="OrthoDB" id="4234272at2"/>
<gene>
    <name evidence="1" type="ORF">SAMN04487963_0513</name>
</gene>
<dbReference type="STRING" id="488535.SAMN04487963_0513"/>
<keyword evidence="2" id="KW-1185">Reference proteome</keyword>
<name>A0A1I4LJD2_9GAMM</name>
<accession>A0A1I4LJD2</accession>
<proteinExistence type="predicted"/>
<dbReference type="InterPro" id="IPR049585">
    <property type="entry name" value="CdiI_EcoliA0-like"/>
</dbReference>